<dbReference type="KEGG" id="pif:PITG_23068"/>
<dbReference type="Proteomes" id="UP000006643">
    <property type="component" value="Unassembled WGS sequence"/>
</dbReference>
<gene>
    <name evidence="1" type="ORF">PITG_23068</name>
</gene>
<evidence type="ECO:0000313" key="1">
    <source>
        <dbReference type="EMBL" id="EEY64681.1"/>
    </source>
</evidence>
<dbReference type="GeneID" id="9475268"/>
<dbReference type="RefSeq" id="XP_002897881.1">
    <property type="nucleotide sequence ID" value="XM_002897835.1"/>
</dbReference>
<dbReference type="AlphaFoldDB" id="D0NSW9"/>
<reference evidence="2" key="1">
    <citation type="journal article" date="2009" name="Nature">
        <title>Genome sequence and analysis of the Irish potato famine pathogen Phytophthora infestans.</title>
        <authorList>
            <consortium name="The Broad Institute Genome Sequencing Platform"/>
            <person name="Haas B.J."/>
            <person name="Kamoun S."/>
            <person name="Zody M.C."/>
            <person name="Jiang R.H."/>
            <person name="Handsaker R.E."/>
            <person name="Cano L.M."/>
            <person name="Grabherr M."/>
            <person name="Kodira C.D."/>
            <person name="Raffaele S."/>
            <person name="Torto-Alalibo T."/>
            <person name="Bozkurt T.O."/>
            <person name="Ah-Fong A.M."/>
            <person name="Alvarado L."/>
            <person name="Anderson V.L."/>
            <person name="Armstrong M.R."/>
            <person name="Avrova A."/>
            <person name="Baxter L."/>
            <person name="Beynon J."/>
            <person name="Boevink P.C."/>
            <person name="Bollmann S.R."/>
            <person name="Bos J.I."/>
            <person name="Bulone V."/>
            <person name="Cai G."/>
            <person name="Cakir C."/>
            <person name="Carrington J.C."/>
            <person name="Chawner M."/>
            <person name="Conti L."/>
            <person name="Costanzo S."/>
            <person name="Ewan R."/>
            <person name="Fahlgren N."/>
            <person name="Fischbach M.A."/>
            <person name="Fugelstad J."/>
            <person name="Gilroy E.M."/>
            <person name="Gnerre S."/>
            <person name="Green P.J."/>
            <person name="Grenville-Briggs L.J."/>
            <person name="Griffith J."/>
            <person name="Grunwald N.J."/>
            <person name="Horn K."/>
            <person name="Horner N.R."/>
            <person name="Hu C.H."/>
            <person name="Huitema E."/>
            <person name="Jeong D.H."/>
            <person name="Jones A.M."/>
            <person name="Jones J.D."/>
            <person name="Jones R.W."/>
            <person name="Karlsson E.K."/>
            <person name="Kunjeti S.G."/>
            <person name="Lamour K."/>
            <person name="Liu Z."/>
            <person name="Ma L."/>
            <person name="Maclean D."/>
            <person name="Chibucos M.C."/>
            <person name="McDonald H."/>
            <person name="McWalters J."/>
            <person name="Meijer H.J."/>
            <person name="Morgan W."/>
            <person name="Morris P.F."/>
            <person name="Munro C.A."/>
            <person name="O'Neill K."/>
            <person name="Ospina-Giraldo M."/>
            <person name="Pinzon A."/>
            <person name="Pritchard L."/>
            <person name="Ramsahoye B."/>
            <person name="Ren Q."/>
            <person name="Restrepo S."/>
            <person name="Roy S."/>
            <person name="Sadanandom A."/>
            <person name="Savidor A."/>
            <person name="Schornack S."/>
            <person name="Schwartz D.C."/>
            <person name="Schumann U.D."/>
            <person name="Schwessinger B."/>
            <person name="Seyer L."/>
            <person name="Sharpe T."/>
            <person name="Silvar C."/>
            <person name="Song J."/>
            <person name="Studholme D.J."/>
            <person name="Sykes S."/>
            <person name="Thines M."/>
            <person name="van de Vondervoort P.J."/>
            <person name="Phuntumart V."/>
            <person name="Wawra S."/>
            <person name="Weide R."/>
            <person name="Win J."/>
            <person name="Young C."/>
            <person name="Zhou S."/>
            <person name="Fry W."/>
            <person name="Meyers B.C."/>
            <person name="van West P."/>
            <person name="Ristaino J."/>
            <person name="Govers F."/>
            <person name="Birch P.R."/>
            <person name="Whisson S.C."/>
            <person name="Judelson H.S."/>
            <person name="Nusbaum C."/>
        </authorList>
    </citation>
    <scope>NUCLEOTIDE SEQUENCE [LARGE SCALE GENOMIC DNA]</scope>
    <source>
        <strain evidence="2">T30-4</strain>
    </source>
</reference>
<dbReference type="VEuPathDB" id="FungiDB:PITG_23068"/>
<dbReference type="OMA" id="NEQMTAS"/>
<evidence type="ECO:0000313" key="2">
    <source>
        <dbReference type="Proteomes" id="UP000006643"/>
    </source>
</evidence>
<dbReference type="HOGENOM" id="CLU_1437040_0_0_1"/>
<organism evidence="1 2">
    <name type="scientific">Phytophthora infestans (strain T30-4)</name>
    <name type="common">Potato late blight agent</name>
    <dbReference type="NCBI Taxonomy" id="403677"/>
    <lineage>
        <taxon>Eukaryota</taxon>
        <taxon>Sar</taxon>
        <taxon>Stramenopiles</taxon>
        <taxon>Oomycota</taxon>
        <taxon>Peronosporomycetes</taxon>
        <taxon>Peronosporales</taxon>
        <taxon>Peronosporaceae</taxon>
        <taxon>Phytophthora</taxon>
    </lineage>
</organism>
<protein>
    <submittedName>
        <fullName evidence="1">Uncharacterized protein</fullName>
    </submittedName>
</protein>
<dbReference type="InParanoid" id="D0NSW9"/>
<accession>D0NSW9</accession>
<sequence>MGGGGQQLALEEVVLRASVDFAVEMAAFQQLGSTEHPCPALFNLHHVNMLLERTLTFATNLSASYPLSEGTTLVQLGKAHQSWLSELKNIFLSNCPVQPSADEKYFSVAFRGNNEHSFPISVETLHFLVRLAESHLQAPLLQPRLVQLRELLNEQMTASNGVSWRSSDQARASVNEVDLTLVDKSLRSR</sequence>
<dbReference type="EMBL" id="DS028158">
    <property type="protein sequence ID" value="EEY64681.1"/>
    <property type="molecule type" value="Genomic_DNA"/>
</dbReference>
<proteinExistence type="predicted"/>
<dbReference type="OrthoDB" id="10385976at2759"/>
<name>D0NSW9_PHYIT</name>
<keyword evidence="2" id="KW-1185">Reference proteome</keyword>